<dbReference type="CDD" id="cd14249">
    <property type="entry name" value="ESP1_like"/>
    <property type="match status" value="1"/>
</dbReference>
<protein>
    <submittedName>
        <fullName evidence="1">Exocrine gland-secreting peptide 12</fullName>
    </submittedName>
</protein>
<name>A8R0U4_MOUSE</name>
<organism evidence="1">
    <name type="scientific">Mus musculus</name>
    <name type="common">Mouse</name>
    <dbReference type="NCBI Taxonomy" id="10090"/>
    <lineage>
        <taxon>Eukaryota</taxon>
        <taxon>Metazoa</taxon>
        <taxon>Chordata</taxon>
        <taxon>Craniata</taxon>
        <taxon>Vertebrata</taxon>
        <taxon>Euteleostomi</taxon>
        <taxon>Mammalia</taxon>
        <taxon>Eutheria</taxon>
        <taxon>Euarchontoglires</taxon>
        <taxon>Glires</taxon>
        <taxon>Rodentia</taxon>
        <taxon>Myomorpha</taxon>
        <taxon>Muroidea</taxon>
        <taxon>Muridae</taxon>
        <taxon>Murinae</taxon>
        <taxon>Mus</taxon>
        <taxon>Mus</taxon>
    </lineage>
</organism>
<reference evidence="1" key="1">
    <citation type="journal article" date="2007" name="Curr. Biol.">
        <title>Sex- and strain-specific expression and vomeronasal activity of mouse ESP family peptides.</title>
        <authorList>
            <person name="Kimoto H."/>
            <person name="Sato K."/>
            <person name="Nodari F."/>
            <person name="Haga S."/>
            <person name="Holy T.E."/>
            <person name="Touhara K."/>
        </authorList>
    </citation>
    <scope>NUCLEOTIDE SEQUENCE</scope>
    <source>
        <strain evidence="1">C57BL/6</strain>
    </source>
</reference>
<feature type="non-terminal residue" evidence="1">
    <location>
        <position position="1"/>
    </location>
</feature>
<sequence>LLSHSGKEPTISADHYTKDKADIETDSQLEHIVIQALEGMLSPLHQDQADANNKHKCGHFAPSFNWEQNTHERSYKDKVWSCDERMDHLETAISRDPPHNQHPNADTIAYTSKILLKGPRYSCLL</sequence>
<accession>A8R0U4</accession>
<evidence type="ECO:0000313" key="1">
    <source>
        <dbReference type="EMBL" id="BAF92727.1"/>
    </source>
</evidence>
<gene>
    <name evidence="1" type="primary">Esp12</name>
</gene>
<dbReference type="AlphaFoldDB" id="A8R0U4"/>
<proteinExistence type="predicted"/>
<dbReference type="EMBL" id="AB306990">
    <property type="protein sequence ID" value="BAF92727.1"/>
    <property type="molecule type" value="Genomic_DNA"/>
</dbReference>